<evidence type="ECO:0000313" key="10">
    <source>
        <dbReference type="Proteomes" id="UP000198282"/>
    </source>
</evidence>
<keyword evidence="2" id="KW-0349">Heme</keyword>
<sequence length="534" mass="53836">MHAAADGGLARVRVPGGRLTTSQLRELAGAASAYGSGVIELTSRANVQVRGLGEGTAFANRMAAAGLLPSPTHERIRNVLASPLTGLDGGGLTDVTPLVAELDRRLCALPGLAALPGRFMFALDDGRGDVAGLGADATILPTGPDEAAVILAGADSGLRVPLDAAVWALLAAAEAFLAELAAQEITAWRIGELDDGPARVAARLRTRLAEGSPPLDHDPVRATARTHTRPGEDRPLPDHDPAQVTARTHASPASAEPVDPSRLRPVGLGPVGVIEQSPAPTGAPVRNDPTGPRAGADTGRRVALGVAVPLGRLTSAQAELLADVASLGEVRLTPWRGMVLPGLAPDEVAGTAARLAEAGLVTDPASPWIGVTACTGRPGCAKSLADVQADAALAITSVRNDPTGPEAGAETGIGSGARAGSETDPGIEDGIGAGTGSRIGPGAGALAKSGSEARAESVVSGSGEVTPYVVDSPRTGTLPVHWAGCERRCGRPRGRVADVVATGDGYRLDLDGRSLTCADIEETAAAMTAARGEM</sequence>
<protein>
    <submittedName>
        <fullName evidence="9">Precorrin-3B synthase</fullName>
    </submittedName>
</protein>
<evidence type="ECO:0000256" key="5">
    <source>
        <dbReference type="ARBA" id="ARBA00023004"/>
    </source>
</evidence>
<dbReference type="SUPFAM" id="SSF56014">
    <property type="entry name" value="Nitrite and sulphite reductase 4Fe-4S domain-like"/>
    <property type="match status" value="1"/>
</dbReference>
<keyword evidence="10" id="KW-1185">Reference proteome</keyword>
<dbReference type="Pfam" id="PF03460">
    <property type="entry name" value="NIR_SIR_ferr"/>
    <property type="match status" value="2"/>
</dbReference>
<feature type="domain" description="Nitrite/Sulfite reductase ferredoxin-like" evidence="8">
    <location>
        <begin position="9"/>
        <end position="54"/>
    </location>
</feature>
<evidence type="ECO:0000256" key="7">
    <source>
        <dbReference type="SAM" id="MobiDB-lite"/>
    </source>
</evidence>
<keyword evidence="4" id="KW-0560">Oxidoreductase</keyword>
<evidence type="ECO:0000259" key="8">
    <source>
        <dbReference type="Pfam" id="PF03460"/>
    </source>
</evidence>
<dbReference type="InterPro" id="IPR005117">
    <property type="entry name" value="NiRdtase/SiRdtase_haem-b_fer"/>
</dbReference>
<keyword evidence="1" id="KW-0004">4Fe-4S</keyword>
<evidence type="ECO:0000256" key="1">
    <source>
        <dbReference type="ARBA" id="ARBA00022485"/>
    </source>
</evidence>
<reference evidence="9 10" key="1">
    <citation type="submission" date="2017-06" db="EMBL/GenBank/DDBJ databases">
        <authorList>
            <person name="Kim H.J."/>
            <person name="Triplett B.A."/>
        </authorList>
    </citation>
    <scope>NUCLEOTIDE SEQUENCE [LARGE SCALE GENOMIC DNA]</scope>
    <source>
        <strain evidence="9 10">CGMCC 4.2132</strain>
    </source>
</reference>
<gene>
    <name evidence="9" type="ORF">SAMN05216276_102133</name>
</gene>
<dbReference type="GO" id="GO:0016491">
    <property type="term" value="F:oxidoreductase activity"/>
    <property type="evidence" value="ECO:0007669"/>
    <property type="project" value="UniProtKB-KW"/>
</dbReference>
<organism evidence="9 10">
    <name type="scientific">Streptosporangium subroseum</name>
    <dbReference type="NCBI Taxonomy" id="106412"/>
    <lineage>
        <taxon>Bacteria</taxon>
        <taxon>Bacillati</taxon>
        <taxon>Actinomycetota</taxon>
        <taxon>Actinomycetes</taxon>
        <taxon>Streptosporangiales</taxon>
        <taxon>Streptosporangiaceae</taxon>
        <taxon>Streptosporangium</taxon>
    </lineage>
</organism>
<keyword evidence="6" id="KW-0411">Iron-sulfur</keyword>
<dbReference type="GO" id="GO:0046872">
    <property type="term" value="F:metal ion binding"/>
    <property type="evidence" value="ECO:0007669"/>
    <property type="project" value="UniProtKB-KW"/>
</dbReference>
<accession>A0A239IZG3</accession>
<feature type="compositionally biased region" description="Gly residues" evidence="7">
    <location>
        <begin position="429"/>
        <end position="443"/>
    </location>
</feature>
<dbReference type="PANTHER" id="PTHR32439:SF9">
    <property type="entry name" value="BLR3264 PROTEIN"/>
    <property type="match status" value="1"/>
</dbReference>
<feature type="region of interest" description="Disordered" evidence="7">
    <location>
        <begin position="207"/>
        <end position="297"/>
    </location>
</feature>
<evidence type="ECO:0000256" key="3">
    <source>
        <dbReference type="ARBA" id="ARBA00022723"/>
    </source>
</evidence>
<dbReference type="EMBL" id="FZOD01000021">
    <property type="protein sequence ID" value="SNS98782.1"/>
    <property type="molecule type" value="Genomic_DNA"/>
</dbReference>
<evidence type="ECO:0000256" key="6">
    <source>
        <dbReference type="ARBA" id="ARBA00023014"/>
    </source>
</evidence>
<dbReference type="Gene3D" id="3.90.480.20">
    <property type="match status" value="1"/>
</dbReference>
<evidence type="ECO:0000313" key="9">
    <source>
        <dbReference type="EMBL" id="SNS98782.1"/>
    </source>
</evidence>
<keyword evidence="5" id="KW-0408">Iron</keyword>
<evidence type="ECO:0000256" key="4">
    <source>
        <dbReference type="ARBA" id="ARBA00023002"/>
    </source>
</evidence>
<dbReference type="Proteomes" id="UP000198282">
    <property type="component" value="Unassembled WGS sequence"/>
</dbReference>
<evidence type="ECO:0000256" key="2">
    <source>
        <dbReference type="ARBA" id="ARBA00022617"/>
    </source>
</evidence>
<proteinExistence type="predicted"/>
<dbReference type="PANTHER" id="PTHR32439">
    <property type="entry name" value="FERREDOXIN--NITRITE REDUCTASE, CHLOROPLASTIC"/>
    <property type="match status" value="1"/>
</dbReference>
<dbReference type="InterPro" id="IPR036136">
    <property type="entry name" value="Nit/Sulf_reduc_fer-like_dom_sf"/>
</dbReference>
<dbReference type="InterPro" id="IPR045854">
    <property type="entry name" value="NO2/SO3_Rdtase_4Fe4S_sf"/>
</dbReference>
<dbReference type="InterPro" id="IPR051329">
    <property type="entry name" value="NIR_SIR_4Fe-4S"/>
</dbReference>
<dbReference type="AlphaFoldDB" id="A0A239IZG3"/>
<dbReference type="SUPFAM" id="SSF55124">
    <property type="entry name" value="Nitrite/Sulfite reductase N-terminal domain-like"/>
    <property type="match status" value="2"/>
</dbReference>
<feature type="domain" description="Nitrite/Sulfite reductase ferredoxin-like" evidence="8">
    <location>
        <begin position="300"/>
        <end position="358"/>
    </location>
</feature>
<dbReference type="Gene3D" id="3.90.480.10">
    <property type="entry name" value="Sulfite Reductase Hemoprotein,Domain 2"/>
    <property type="match status" value="1"/>
</dbReference>
<feature type="compositionally biased region" description="Basic and acidic residues" evidence="7">
    <location>
        <begin position="229"/>
        <end position="241"/>
    </location>
</feature>
<feature type="region of interest" description="Disordered" evidence="7">
    <location>
        <begin position="397"/>
        <end position="452"/>
    </location>
</feature>
<keyword evidence="3" id="KW-0479">Metal-binding</keyword>
<name>A0A239IZG3_9ACTN</name>
<dbReference type="GO" id="GO:0051539">
    <property type="term" value="F:4 iron, 4 sulfur cluster binding"/>
    <property type="evidence" value="ECO:0007669"/>
    <property type="project" value="UniProtKB-KW"/>
</dbReference>